<geneLocation type="plasmid" evidence="1 4">
    <name>unnamed2</name>
</geneLocation>
<evidence type="ECO:0000313" key="1">
    <source>
        <dbReference type="EMBL" id="QBH15746.1"/>
    </source>
</evidence>
<keyword evidence="4" id="KW-1185">Reference proteome</keyword>
<proteinExistence type="predicted"/>
<name>A0A328F9W2_9BACT</name>
<protein>
    <submittedName>
        <fullName evidence="2">Uncharacterized protein</fullName>
    </submittedName>
</protein>
<evidence type="ECO:0000313" key="2">
    <source>
        <dbReference type="EMBL" id="RAL99862.1"/>
    </source>
</evidence>
<evidence type="ECO:0000313" key="4">
    <source>
        <dbReference type="Proteomes" id="UP000293902"/>
    </source>
</evidence>
<keyword evidence="1" id="KW-0614">Plasmid</keyword>
<gene>
    <name evidence="2" type="ORF">DO021_22145</name>
    <name evidence="1" type="ORF">EYB58_23000</name>
</gene>
<evidence type="ECO:0000313" key="3">
    <source>
        <dbReference type="Proteomes" id="UP000248798"/>
    </source>
</evidence>
<reference evidence="2 3" key="1">
    <citation type="submission" date="2018-06" db="EMBL/GenBank/DDBJ databases">
        <title>Complete Genome Sequence of Desulfobacter hydrogenophilus (DSM3380).</title>
        <authorList>
            <person name="Marietou A."/>
            <person name="Schreiber L."/>
            <person name="Marshall I."/>
            <person name="Jorgensen B."/>
        </authorList>
    </citation>
    <scope>NUCLEOTIDE SEQUENCE [LARGE SCALE GENOMIC DNA]</scope>
    <source>
        <strain evidence="2 3">DSM 3380</strain>
    </source>
</reference>
<sequence>MAFEKFTKTGTRPGVPKISIWTRGQIGFNNTAMLKHKVSDFKYSILFFDKDRNRIGIELTNDGKQDGVCKLIHRKGGGVSFSARAFLNTYKIDYSETKQYNFEYDEENKMFIVDLN</sequence>
<reference evidence="1 4" key="2">
    <citation type="submission" date="2019-02" db="EMBL/GenBank/DDBJ databases">
        <title>Complete genome sequence of Desulfobacter hydrogenophilus AcRS1.</title>
        <authorList>
            <person name="Marietou A."/>
            <person name="Lund M.B."/>
            <person name="Marshall I.P.G."/>
            <person name="Schreiber L."/>
            <person name="Jorgensen B."/>
        </authorList>
    </citation>
    <scope>NUCLEOTIDE SEQUENCE [LARGE SCALE GENOMIC DNA]</scope>
    <source>
        <strain evidence="1 4">AcRS1</strain>
        <plasmid evidence="1 4">unnamed2</plasmid>
    </source>
</reference>
<dbReference type="EMBL" id="QLNI01000088">
    <property type="protein sequence ID" value="RAL99862.1"/>
    <property type="molecule type" value="Genomic_DNA"/>
</dbReference>
<dbReference type="EMBL" id="CP036315">
    <property type="protein sequence ID" value="QBH15746.1"/>
    <property type="molecule type" value="Genomic_DNA"/>
</dbReference>
<dbReference type="Proteomes" id="UP000248798">
    <property type="component" value="Unassembled WGS sequence"/>
</dbReference>
<accession>A0A328F9W2</accession>
<dbReference type="Proteomes" id="UP000293902">
    <property type="component" value="Plasmid unnamed2"/>
</dbReference>
<dbReference type="RefSeq" id="WP_111960733.1">
    <property type="nucleotide sequence ID" value="NZ_CP036315.1"/>
</dbReference>
<dbReference type="OrthoDB" id="5514228at2"/>
<dbReference type="GeneID" id="39462823"/>
<dbReference type="AlphaFoldDB" id="A0A328F9W2"/>
<organism evidence="2 3">
    <name type="scientific">Desulfobacter hydrogenophilus</name>
    <dbReference type="NCBI Taxonomy" id="2291"/>
    <lineage>
        <taxon>Bacteria</taxon>
        <taxon>Pseudomonadati</taxon>
        <taxon>Thermodesulfobacteriota</taxon>
        <taxon>Desulfobacteria</taxon>
        <taxon>Desulfobacterales</taxon>
        <taxon>Desulfobacteraceae</taxon>
        <taxon>Desulfobacter</taxon>
    </lineage>
</organism>